<evidence type="ECO:0000313" key="8">
    <source>
        <dbReference type="Proteomes" id="UP000319731"/>
    </source>
</evidence>
<keyword evidence="1 5" id="KW-0489">Methyltransferase</keyword>
<dbReference type="Gene3D" id="3.40.50.150">
    <property type="entry name" value="Vaccinia Virus protein VP39"/>
    <property type="match status" value="1"/>
</dbReference>
<feature type="binding site" evidence="5">
    <location>
        <position position="211"/>
    </location>
    <ligand>
        <name>S-adenosyl-L-methionine</name>
        <dbReference type="ChEBI" id="CHEBI:59789"/>
    </ligand>
</feature>
<evidence type="ECO:0000259" key="6">
    <source>
        <dbReference type="PROSITE" id="PS51686"/>
    </source>
</evidence>
<accession>A0A507C9L8</accession>
<comment type="caution">
    <text evidence="7">The sequence shown here is derived from an EMBL/GenBank/DDBJ whole genome shotgun (WGS) entry which is preliminary data.</text>
</comment>
<dbReference type="GO" id="GO:0001510">
    <property type="term" value="P:RNA methylation"/>
    <property type="evidence" value="ECO:0007669"/>
    <property type="project" value="InterPro"/>
</dbReference>
<dbReference type="AlphaFoldDB" id="A0A507C9L8"/>
<evidence type="ECO:0000256" key="1">
    <source>
        <dbReference type="ARBA" id="ARBA00022603"/>
    </source>
</evidence>
<evidence type="ECO:0000256" key="3">
    <source>
        <dbReference type="ARBA" id="ARBA00022691"/>
    </source>
</evidence>
<feature type="domain" description="SAM-dependent MTase RsmB/NOP-type" evidence="6">
    <location>
        <begin position="15"/>
        <end position="346"/>
    </location>
</feature>
<dbReference type="GeneID" id="42002845"/>
<sequence>MTVDRGSWSPEFLNFLSQNSISLDEYVPLPRYLRKRKPIENEELHQDFDTPVESVEWLDDFVRIASGVKVVHSPFYKQGFIIGMDAGSGIAARALQVGPDDHVLDICCAPGGKLLYCADLMGPGTGSVTGVDISKDRILVAKNLLRKNFDRFRFFVADGTTFEVPAPSTPLSYQPQMVPDGVCRVKPLYATRLLVNDPQLPQKGYDRVLVDAECSHDGSVSHLTNVHGKVGWDQKFLDPARLQGLEKLQTGLLENGFRLLRVGGILVYSTCSFAYAQNEGIVAKFLRRHPKACLIDIPFAKGLPRAPLAKPPNETSEESVDLSPCIRLSPRASGCGAMFIACILKS</sequence>
<organism evidence="7 8">
    <name type="scientific">Synchytrium microbalum</name>
    <dbReference type="NCBI Taxonomy" id="1806994"/>
    <lineage>
        <taxon>Eukaryota</taxon>
        <taxon>Fungi</taxon>
        <taxon>Fungi incertae sedis</taxon>
        <taxon>Chytridiomycota</taxon>
        <taxon>Chytridiomycota incertae sedis</taxon>
        <taxon>Chytridiomycetes</taxon>
        <taxon>Synchytriales</taxon>
        <taxon>Synchytriaceae</taxon>
        <taxon>Synchytrium</taxon>
    </lineage>
</organism>
<dbReference type="PROSITE" id="PS51686">
    <property type="entry name" value="SAM_MT_RSMB_NOP"/>
    <property type="match status" value="1"/>
</dbReference>
<evidence type="ECO:0000313" key="7">
    <source>
        <dbReference type="EMBL" id="TPX36302.1"/>
    </source>
</evidence>
<dbReference type="GO" id="GO:0008173">
    <property type="term" value="F:RNA methyltransferase activity"/>
    <property type="evidence" value="ECO:0007669"/>
    <property type="project" value="InterPro"/>
</dbReference>
<protein>
    <recommendedName>
        <fullName evidence="6">SAM-dependent MTase RsmB/NOP-type domain-containing protein</fullName>
    </recommendedName>
</protein>
<evidence type="ECO:0000256" key="2">
    <source>
        <dbReference type="ARBA" id="ARBA00022679"/>
    </source>
</evidence>
<dbReference type="RefSeq" id="XP_031026615.1">
    <property type="nucleotide sequence ID" value="XM_031167548.1"/>
</dbReference>
<feature type="binding site" evidence="5">
    <location>
        <position position="132"/>
    </location>
    <ligand>
        <name>S-adenosyl-L-methionine</name>
        <dbReference type="ChEBI" id="CHEBI:59789"/>
    </ligand>
</feature>
<dbReference type="PANTHER" id="PTHR22807:SF16">
    <property type="entry name" value="SAM-DEPENDENT MTASE RSMB_NOP-TYPE DOMAIN-CONTAINING PROTEIN"/>
    <property type="match status" value="1"/>
</dbReference>
<keyword evidence="3 5" id="KW-0949">S-adenosyl-L-methionine</keyword>
<dbReference type="CDD" id="cd02440">
    <property type="entry name" value="AdoMet_MTases"/>
    <property type="match status" value="1"/>
</dbReference>
<evidence type="ECO:0000256" key="4">
    <source>
        <dbReference type="ARBA" id="ARBA00022884"/>
    </source>
</evidence>
<feature type="binding site" evidence="5">
    <location>
        <position position="158"/>
    </location>
    <ligand>
        <name>S-adenosyl-L-methionine</name>
        <dbReference type="ChEBI" id="CHEBI:59789"/>
    </ligand>
</feature>
<dbReference type="InterPro" id="IPR029063">
    <property type="entry name" value="SAM-dependent_MTases_sf"/>
</dbReference>
<dbReference type="SUPFAM" id="SSF53335">
    <property type="entry name" value="S-adenosyl-L-methionine-dependent methyltransferases"/>
    <property type="match status" value="1"/>
</dbReference>
<dbReference type="PANTHER" id="PTHR22807">
    <property type="entry name" value="NOP2 YEAST -RELATED NOL1/NOP2/FMU SUN DOMAIN-CONTAINING"/>
    <property type="match status" value="1"/>
</dbReference>
<keyword evidence="2 5" id="KW-0808">Transferase</keyword>
<dbReference type="InterPro" id="IPR023267">
    <property type="entry name" value="RCMT"/>
</dbReference>
<dbReference type="EMBL" id="QEAO01000005">
    <property type="protein sequence ID" value="TPX36302.1"/>
    <property type="molecule type" value="Genomic_DNA"/>
</dbReference>
<reference evidence="7 8" key="1">
    <citation type="journal article" date="2019" name="Sci. Rep.">
        <title>Comparative genomics of chytrid fungi reveal insights into the obligate biotrophic and pathogenic lifestyle of Synchytrium endobioticum.</title>
        <authorList>
            <person name="van de Vossenberg B.T.L.H."/>
            <person name="Warris S."/>
            <person name="Nguyen H.D.T."/>
            <person name="van Gent-Pelzer M.P.E."/>
            <person name="Joly D.L."/>
            <person name="van de Geest H.C."/>
            <person name="Bonants P.J.M."/>
            <person name="Smith D.S."/>
            <person name="Levesque C.A."/>
            <person name="van der Lee T.A.J."/>
        </authorList>
    </citation>
    <scope>NUCLEOTIDE SEQUENCE [LARGE SCALE GENOMIC DNA]</scope>
    <source>
        <strain evidence="7 8">JEL517</strain>
    </source>
</reference>
<dbReference type="OrthoDB" id="6093671at2759"/>
<feature type="binding site" evidence="5">
    <location>
        <begin position="107"/>
        <end position="113"/>
    </location>
    <ligand>
        <name>S-adenosyl-L-methionine</name>
        <dbReference type="ChEBI" id="CHEBI:59789"/>
    </ligand>
</feature>
<dbReference type="PRINTS" id="PR02008">
    <property type="entry name" value="RCMTFAMILY"/>
</dbReference>
<comment type="similarity">
    <text evidence="5">Belongs to the class I-like SAM-binding methyltransferase superfamily. RsmB/NOP family.</text>
</comment>
<dbReference type="STRING" id="1806994.A0A507C9L8"/>
<gene>
    <name evidence="7" type="ORF">SmJEL517_g01620</name>
</gene>
<dbReference type="GO" id="GO:0003723">
    <property type="term" value="F:RNA binding"/>
    <property type="evidence" value="ECO:0007669"/>
    <property type="project" value="UniProtKB-UniRule"/>
</dbReference>
<dbReference type="InterPro" id="IPR049560">
    <property type="entry name" value="MeTrfase_RsmB-F_NOP2_cat"/>
</dbReference>
<dbReference type="InterPro" id="IPR001678">
    <property type="entry name" value="MeTrfase_RsmB-F_NOP2_dom"/>
</dbReference>
<keyword evidence="4 5" id="KW-0694">RNA-binding</keyword>
<dbReference type="Proteomes" id="UP000319731">
    <property type="component" value="Unassembled WGS sequence"/>
</dbReference>
<dbReference type="Pfam" id="PF01189">
    <property type="entry name" value="Methyltr_RsmB-F"/>
    <property type="match status" value="2"/>
</dbReference>
<feature type="active site" description="Nucleophile" evidence="5">
    <location>
        <position position="271"/>
    </location>
</feature>
<evidence type="ECO:0000256" key="5">
    <source>
        <dbReference type="PROSITE-ProRule" id="PRU01023"/>
    </source>
</evidence>
<name>A0A507C9L8_9FUNG</name>
<keyword evidence="8" id="KW-1185">Reference proteome</keyword>
<proteinExistence type="inferred from homology"/>